<dbReference type="EMBL" id="CP136898">
    <property type="protein sequence ID" value="WOL19868.1"/>
    <property type="molecule type" value="Genomic_DNA"/>
</dbReference>
<protein>
    <submittedName>
        <fullName evidence="1">Universal stress protein 5</fullName>
    </submittedName>
</protein>
<dbReference type="AlphaFoldDB" id="A0AAQ3L6Y1"/>
<keyword evidence="2" id="KW-1185">Reference proteome</keyword>
<dbReference type="Proteomes" id="UP001327560">
    <property type="component" value="Chromosome 9"/>
</dbReference>
<accession>A0AAQ3L6Y1</accession>
<sequence>MLNLNPCVADLMPNNYWNLDLLNCLFSYEVALNVSRINLAMNVYDDKWCWWIENNDLVSSKSASRCITRSYAPSLIKFLQWRVIWNLPIGPGVKHFAWKLFHTRLEDWNVKLKFQHVRH</sequence>
<gene>
    <name evidence="1" type="ORF">Cni_G28670</name>
</gene>
<organism evidence="1 2">
    <name type="scientific">Canna indica</name>
    <name type="common">Indian-shot</name>
    <dbReference type="NCBI Taxonomy" id="4628"/>
    <lineage>
        <taxon>Eukaryota</taxon>
        <taxon>Viridiplantae</taxon>
        <taxon>Streptophyta</taxon>
        <taxon>Embryophyta</taxon>
        <taxon>Tracheophyta</taxon>
        <taxon>Spermatophyta</taxon>
        <taxon>Magnoliopsida</taxon>
        <taxon>Liliopsida</taxon>
        <taxon>Zingiberales</taxon>
        <taxon>Cannaceae</taxon>
        <taxon>Canna</taxon>
    </lineage>
</organism>
<proteinExistence type="predicted"/>
<name>A0AAQ3L6Y1_9LILI</name>
<reference evidence="1 2" key="1">
    <citation type="submission" date="2023-10" db="EMBL/GenBank/DDBJ databases">
        <title>Chromosome-scale genome assembly provides insights into flower coloration mechanisms of Canna indica.</title>
        <authorList>
            <person name="Li C."/>
        </authorList>
    </citation>
    <scope>NUCLEOTIDE SEQUENCE [LARGE SCALE GENOMIC DNA]</scope>
    <source>
        <tissue evidence="1">Flower</tissue>
    </source>
</reference>
<evidence type="ECO:0000313" key="2">
    <source>
        <dbReference type="Proteomes" id="UP001327560"/>
    </source>
</evidence>
<evidence type="ECO:0000313" key="1">
    <source>
        <dbReference type="EMBL" id="WOL19868.1"/>
    </source>
</evidence>